<feature type="domain" description="Beta-ketoacyl-[acyl-carrier-protein] synthase III N-terminal" evidence="16">
    <location>
        <begin position="158"/>
        <end position="231"/>
    </location>
</feature>
<dbReference type="Proteomes" id="UP000095553">
    <property type="component" value="Unassembled WGS sequence"/>
</dbReference>
<comment type="subunit">
    <text evidence="14">Homodimer.</text>
</comment>
<dbReference type="GO" id="GO:0006633">
    <property type="term" value="P:fatty acid biosynthetic process"/>
    <property type="evidence" value="ECO:0007669"/>
    <property type="project" value="UniProtKB-UniRule"/>
</dbReference>
<keyword evidence="5 14" id="KW-0276">Fatty acid metabolism</keyword>
<keyword evidence="9 14" id="KW-0012">Acyltransferase</keyword>
<evidence type="ECO:0000256" key="7">
    <source>
        <dbReference type="ARBA" id="ARBA00023160"/>
    </source>
</evidence>
<dbReference type="NCBIfam" id="TIGR00747">
    <property type="entry name" value="fabH"/>
    <property type="match status" value="1"/>
</dbReference>
<comment type="catalytic activity">
    <reaction evidence="10">
        <text>malonyl-[ACP] + acetyl-CoA + H(+) = 3-oxobutanoyl-[ACP] + CO2 + CoA</text>
        <dbReference type="Rhea" id="RHEA:12080"/>
        <dbReference type="Rhea" id="RHEA-COMP:9623"/>
        <dbReference type="Rhea" id="RHEA-COMP:9625"/>
        <dbReference type="ChEBI" id="CHEBI:15378"/>
        <dbReference type="ChEBI" id="CHEBI:16526"/>
        <dbReference type="ChEBI" id="CHEBI:57287"/>
        <dbReference type="ChEBI" id="CHEBI:57288"/>
        <dbReference type="ChEBI" id="CHEBI:78449"/>
        <dbReference type="ChEBI" id="CHEBI:78450"/>
        <dbReference type="EC" id="2.3.1.180"/>
    </reaction>
    <physiologicalReaction direction="left-to-right" evidence="10">
        <dbReference type="Rhea" id="RHEA:12081"/>
    </physiologicalReaction>
</comment>
<evidence type="ECO:0000256" key="3">
    <source>
        <dbReference type="ARBA" id="ARBA00022516"/>
    </source>
</evidence>
<dbReference type="GO" id="GO:0033818">
    <property type="term" value="F:beta-ketoacyl-acyl-carrier-protein synthase III activity"/>
    <property type="evidence" value="ECO:0007669"/>
    <property type="project" value="UniProtKB-UniRule"/>
</dbReference>
<dbReference type="InterPro" id="IPR013747">
    <property type="entry name" value="ACP_syn_III_C"/>
</dbReference>
<keyword evidence="14" id="KW-0963">Cytoplasm</keyword>
<evidence type="ECO:0000256" key="1">
    <source>
        <dbReference type="ARBA" id="ARBA00005194"/>
    </source>
</evidence>
<evidence type="ECO:0000256" key="14">
    <source>
        <dbReference type="HAMAP-Rule" id="MF_01815"/>
    </source>
</evidence>
<gene>
    <name evidence="14 17" type="primary">fabH</name>
    <name evidence="17" type="ORF">ERS852571_00805</name>
</gene>
<accession>A0A173RXJ7</accession>
<evidence type="ECO:0000256" key="6">
    <source>
        <dbReference type="ARBA" id="ARBA00023098"/>
    </source>
</evidence>
<evidence type="ECO:0000256" key="5">
    <source>
        <dbReference type="ARBA" id="ARBA00022832"/>
    </source>
</evidence>
<evidence type="ECO:0000313" key="18">
    <source>
        <dbReference type="Proteomes" id="UP000095553"/>
    </source>
</evidence>
<name>A0A173RXJ7_ANAHA</name>
<dbReference type="CDD" id="cd00830">
    <property type="entry name" value="KAS_III"/>
    <property type="match status" value="1"/>
</dbReference>
<dbReference type="HAMAP" id="MF_01815">
    <property type="entry name" value="FabH"/>
    <property type="match status" value="1"/>
</dbReference>
<evidence type="ECO:0000256" key="11">
    <source>
        <dbReference type="ARBA" id="ARBA00052407"/>
    </source>
</evidence>
<evidence type="ECO:0000256" key="13">
    <source>
        <dbReference type="ARBA" id="ARBA00052985"/>
    </source>
</evidence>
<keyword evidence="6 14" id="KW-0443">Lipid metabolism</keyword>
<feature type="active site" evidence="14">
    <location>
        <position position="300"/>
    </location>
</feature>
<dbReference type="FunFam" id="3.40.47.10:FF:000004">
    <property type="entry name" value="3-oxoacyl-[acyl-carrier-protein] synthase 3"/>
    <property type="match status" value="1"/>
</dbReference>
<dbReference type="AlphaFoldDB" id="A0A173RXJ7"/>
<evidence type="ECO:0000256" key="2">
    <source>
        <dbReference type="ARBA" id="ARBA00008642"/>
    </source>
</evidence>
<dbReference type="EMBL" id="CYXY01000004">
    <property type="protein sequence ID" value="CUM82732.1"/>
    <property type="molecule type" value="Genomic_DNA"/>
</dbReference>
<dbReference type="SUPFAM" id="SSF53901">
    <property type="entry name" value="Thiolase-like"/>
    <property type="match status" value="1"/>
</dbReference>
<evidence type="ECO:0000259" key="16">
    <source>
        <dbReference type="Pfam" id="PF08545"/>
    </source>
</evidence>
<evidence type="ECO:0000256" key="12">
    <source>
        <dbReference type="ARBA" id="ARBA00052467"/>
    </source>
</evidence>
<feature type="region of interest" description="ACP-binding" evidence="14">
    <location>
        <begin position="301"/>
        <end position="305"/>
    </location>
</feature>
<comment type="pathway">
    <text evidence="1 14">Lipid metabolism; fatty acid biosynthesis.</text>
</comment>
<dbReference type="PANTHER" id="PTHR43091:SF1">
    <property type="entry name" value="BETA-KETOACYL-[ACYL-CARRIER-PROTEIN] SYNTHASE III, CHLOROPLASTIC"/>
    <property type="match status" value="1"/>
</dbReference>
<feature type="domain" description="Beta-ketoacyl-[acyl-carrier-protein] synthase III C-terminal" evidence="15">
    <location>
        <begin position="284"/>
        <end position="373"/>
    </location>
</feature>
<dbReference type="NCBIfam" id="NF006829">
    <property type="entry name" value="PRK09352.1"/>
    <property type="match status" value="1"/>
</dbReference>
<comment type="catalytic activity">
    <reaction evidence="11">
        <text>(2S)-2-methylbutanoyl-CoA + malonyl-[ACP] + H(+) = (4S)-4-methyl-3-oxohexanoyl-[ACP] + CO2 + CoA</text>
        <dbReference type="Rhea" id="RHEA:42276"/>
        <dbReference type="Rhea" id="RHEA-COMP:9623"/>
        <dbReference type="Rhea" id="RHEA-COMP:17148"/>
        <dbReference type="ChEBI" id="CHEBI:15378"/>
        <dbReference type="ChEBI" id="CHEBI:16526"/>
        <dbReference type="ChEBI" id="CHEBI:57287"/>
        <dbReference type="ChEBI" id="CHEBI:78449"/>
        <dbReference type="ChEBI" id="CHEBI:88166"/>
        <dbReference type="ChEBI" id="CHEBI:167462"/>
        <dbReference type="EC" id="2.3.1.300"/>
    </reaction>
    <physiologicalReaction direction="left-to-right" evidence="11">
        <dbReference type="Rhea" id="RHEA:42277"/>
    </physiologicalReaction>
</comment>
<comment type="domain">
    <text evidence="14">The last Arg residue of the ACP-binding site is essential for the weak association between ACP/AcpP and FabH.</text>
</comment>
<dbReference type="Gene3D" id="3.40.47.10">
    <property type="match status" value="1"/>
</dbReference>
<dbReference type="InterPro" id="IPR004655">
    <property type="entry name" value="FabH"/>
</dbReference>
<dbReference type="GO" id="GO:0004315">
    <property type="term" value="F:3-oxoacyl-[acyl-carrier-protein] synthase activity"/>
    <property type="evidence" value="ECO:0007669"/>
    <property type="project" value="InterPro"/>
</dbReference>
<proteinExistence type="inferred from homology"/>
<evidence type="ECO:0000256" key="4">
    <source>
        <dbReference type="ARBA" id="ARBA00022679"/>
    </source>
</evidence>
<protein>
    <recommendedName>
        <fullName evidence="14">Beta-ketoacyl-[acyl-carrier-protein] synthase III</fullName>
        <shortName evidence="14">Beta-ketoacyl-ACP synthase III</shortName>
        <shortName evidence="14">KAS III</shortName>
        <ecNumber evidence="14">2.3.1.180</ecNumber>
    </recommendedName>
    <alternativeName>
        <fullName evidence="14">3-oxoacyl-[acyl-carrier-protein] synthase 3</fullName>
    </alternativeName>
    <alternativeName>
        <fullName evidence="14">3-oxoacyl-[acyl-carrier-protein] synthase III</fullName>
    </alternativeName>
</protein>
<organism evidence="17 18">
    <name type="scientific">Anaerostipes hadrus</name>
    <dbReference type="NCBI Taxonomy" id="649756"/>
    <lineage>
        <taxon>Bacteria</taxon>
        <taxon>Bacillati</taxon>
        <taxon>Bacillota</taxon>
        <taxon>Clostridia</taxon>
        <taxon>Lachnospirales</taxon>
        <taxon>Lachnospiraceae</taxon>
        <taxon>Anaerostipes</taxon>
    </lineage>
</organism>
<dbReference type="PANTHER" id="PTHR43091">
    <property type="entry name" value="3-OXOACYL-[ACYL-CARRIER-PROTEIN] SYNTHASE"/>
    <property type="match status" value="1"/>
</dbReference>
<feature type="active site" evidence="14">
    <location>
        <position position="164"/>
    </location>
</feature>
<evidence type="ECO:0000259" key="15">
    <source>
        <dbReference type="Pfam" id="PF08541"/>
    </source>
</evidence>
<dbReference type="GO" id="GO:0005737">
    <property type="term" value="C:cytoplasm"/>
    <property type="evidence" value="ECO:0007669"/>
    <property type="project" value="UniProtKB-SubCell"/>
</dbReference>
<evidence type="ECO:0000256" key="9">
    <source>
        <dbReference type="ARBA" id="ARBA00023315"/>
    </source>
</evidence>
<dbReference type="Pfam" id="PF08545">
    <property type="entry name" value="ACP_syn_III"/>
    <property type="match status" value="1"/>
</dbReference>
<comment type="catalytic activity">
    <reaction evidence="12">
        <text>2-methylpropanoyl-CoA + malonyl-[ACP] + H(+) = 4-methyl-3-oxopentanoyl-[ACP] + CO2 + CoA</text>
        <dbReference type="Rhea" id="RHEA:42268"/>
        <dbReference type="Rhea" id="RHEA-COMP:9623"/>
        <dbReference type="Rhea" id="RHEA-COMP:9940"/>
        <dbReference type="ChEBI" id="CHEBI:15378"/>
        <dbReference type="ChEBI" id="CHEBI:16526"/>
        <dbReference type="ChEBI" id="CHEBI:57287"/>
        <dbReference type="ChEBI" id="CHEBI:57338"/>
        <dbReference type="ChEBI" id="CHEBI:78449"/>
        <dbReference type="ChEBI" id="CHEBI:78820"/>
        <dbReference type="EC" id="2.3.1.300"/>
    </reaction>
    <physiologicalReaction direction="left-to-right" evidence="12">
        <dbReference type="Rhea" id="RHEA:42269"/>
    </physiologicalReaction>
</comment>
<evidence type="ECO:0000256" key="10">
    <source>
        <dbReference type="ARBA" id="ARBA00051096"/>
    </source>
</evidence>
<keyword evidence="7 14" id="KW-0275">Fatty acid biosynthesis</keyword>
<keyword evidence="4 14" id="KW-0808">Transferase</keyword>
<comment type="similarity">
    <text evidence="2 14">Belongs to the thiolase-like superfamily. FabH family.</text>
</comment>
<comment type="function">
    <text evidence="14">Catalyzes the condensation reaction of fatty acid synthesis by the addition to an acyl acceptor of two carbons from malonyl-ACP. Catalyzes the first condensation reaction which initiates fatty acid synthesis and may therefore play a role in governing the total rate of fatty acid production. Possesses both acetoacetyl-ACP synthase and acetyl transacylase activities. Its substrate specificity determines the biosynthesis of branched-chain and/or straight-chain of fatty acids.</text>
</comment>
<keyword evidence="3 14" id="KW-0444">Lipid biosynthesis</keyword>
<dbReference type="InterPro" id="IPR016039">
    <property type="entry name" value="Thiolase-like"/>
</dbReference>
<comment type="subcellular location">
    <subcellularLocation>
        <location evidence="14">Cytoplasm</location>
    </subcellularLocation>
</comment>
<feature type="active site" evidence="14">
    <location>
        <position position="330"/>
    </location>
</feature>
<reference evidence="17 18" key="1">
    <citation type="submission" date="2015-09" db="EMBL/GenBank/DDBJ databases">
        <authorList>
            <consortium name="Pathogen Informatics"/>
        </authorList>
    </citation>
    <scope>NUCLEOTIDE SEQUENCE [LARGE SCALE GENOMIC DNA]</scope>
    <source>
        <strain evidence="17 18">2789STDY5834959</strain>
    </source>
</reference>
<sequence>MKVMAVLSVSLSKNIDKRMEKEYTLIDKVFFDLTVMSTDQEEKKEAIKISGVVMSVKILGTGSFLPEKSVSNDDLSKVMDTNDEWISSRTGIRSRHISIEDTTSTMAVKAAEKALEDAGISAEELDHIFVATLSGDYATPSTACQVQKGIGAVNAVCMDINAACSGFVFGLNTAVAYARAGMGKKMMIIGVETLSKILDWSDRSTCVLFGDGAGCAIVEADEEREIFIDAGSDGARGDVLTCEERHLNNLLVKDDSSMQQVAMDGQEVFKFAARMVPKSINKVLDEAGVSKEEIKYFVLHQANKRIIEAAARRLKQPIEKFPMNIDRCANTSSATIPILLDEINQKGMLNRGDKIVLSGFGGGLTWGSVYLTW</sequence>
<evidence type="ECO:0000256" key="8">
    <source>
        <dbReference type="ARBA" id="ARBA00023268"/>
    </source>
</evidence>
<keyword evidence="8 14" id="KW-0511">Multifunctional enzyme</keyword>
<evidence type="ECO:0000313" key="17">
    <source>
        <dbReference type="EMBL" id="CUM82732.1"/>
    </source>
</evidence>
<dbReference type="InterPro" id="IPR013751">
    <property type="entry name" value="ACP_syn_III_N"/>
</dbReference>
<dbReference type="UniPathway" id="UPA00094"/>
<comment type="catalytic activity">
    <reaction evidence="13">
        <text>3-methylbutanoyl-CoA + malonyl-[ACP] + H(+) = 5-methyl-3-oxohexanoyl-[ACP] + CO2 + CoA</text>
        <dbReference type="Rhea" id="RHEA:42272"/>
        <dbReference type="Rhea" id="RHEA-COMP:9623"/>
        <dbReference type="Rhea" id="RHEA-COMP:9941"/>
        <dbReference type="ChEBI" id="CHEBI:15378"/>
        <dbReference type="ChEBI" id="CHEBI:16526"/>
        <dbReference type="ChEBI" id="CHEBI:57287"/>
        <dbReference type="ChEBI" id="CHEBI:57345"/>
        <dbReference type="ChEBI" id="CHEBI:78449"/>
        <dbReference type="ChEBI" id="CHEBI:78822"/>
        <dbReference type="EC" id="2.3.1.300"/>
    </reaction>
    <physiologicalReaction direction="left-to-right" evidence="13">
        <dbReference type="Rhea" id="RHEA:42273"/>
    </physiologicalReaction>
</comment>
<dbReference type="Pfam" id="PF08541">
    <property type="entry name" value="ACP_syn_III_C"/>
    <property type="match status" value="1"/>
</dbReference>
<dbReference type="EC" id="2.3.1.180" evidence="14"/>